<dbReference type="RefSeq" id="WP_071808082.1">
    <property type="nucleotide sequence ID" value="NZ_MEIA01000341.1"/>
</dbReference>
<sequence length="490" mass="54612">MTGWPSYPVVFEVDTLPWLTELRRCLGSSATLADLPARVWDELAPAGTNAVWLMGVWERSPAGLEVAGGDAELQRAFRTALPDLTPEDVAGSPYCVRRYVVDARLGGPAALAVARAQLARRGLRLVLDYVPNHVAPDHPAVTAHPDWFVHGTAAERAATPDAWFDLGGRVLAHGRDPYFPPWPDVVQLNAYRSEVRQRTAEVLGHILDQCDGVRCDMAMLLTNDVFGKTWGAHAGPAPFEEFWPVVIGRLRRRHPGAVLIAEAYWDMEWTLQQHGFDFCYDKRLYDRLVHEDAGAVRMHLGARVDYQRRLIRFIENHDEPRAATAFPGGRDRAAAVAVATLPGATLWHDGQFEGRRVQLPVFLGRRPDEPVDGDLARFCRRLIVAAAQVRHGSWILLGVSGWPDNPTHRDLLAWAWHGSLPHHLVVVNLSGHASQGRVLLPWEALRGHDWRLCDLVDGRVYQRDGAELAGAGLYVDLPPWGSHVLALERR</sequence>
<evidence type="ECO:0000313" key="2">
    <source>
        <dbReference type="EMBL" id="OJF11410.1"/>
    </source>
</evidence>
<organism evidence="2 3">
    <name type="scientific">Couchioplanes caeruleus subsp. caeruleus</name>
    <dbReference type="NCBI Taxonomy" id="56427"/>
    <lineage>
        <taxon>Bacteria</taxon>
        <taxon>Bacillati</taxon>
        <taxon>Actinomycetota</taxon>
        <taxon>Actinomycetes</taxon>
        <taxon>Micromonosporales</taxon>
        <taxon>Micromonosporaceae</taxon>
        <taxon>Couchioplanes</taxon>
    </lineage>
</organism>
<dbReference type="GO" id="GO:0005975">
    <property type="term" value="P:carbohydrate metabolic process"/>
    <property type="evidence" value="ECO:0007669"/>
    <property type="project" value="InterPro"/>
</dbReference>
<reference evidence="2 3" key="1">
    <citation type="submission" date="2016-09" db="EMBL/GenBank/DDBJ databases">
        <title>Couchioplanes caeruleus draft genome sequence.</title>
        <authorList>
            <person name="Sheehan J."/>
            <person name="Caffrey P."/>
        </authorList>
    </citation>
    <scope>NUCLEOTIDE SEQUENCE [LARGE SCALE GENOMIC DNA]</scope>
    <source>
        <strain evidence="2 3">DSM 43634</strain>
    </source>
</reference>
<dbReference type="PANTHER" id="PTHR47786:SF2">
    <property type="entry name" value="GLYCOSYL HYDROLASE FAMILY 13 CATALYTIC DOMAIN-CONTAINING PROTEIN"/>
    <property type="match status" value="1"/>
</dbReference>
<proteinExistence type="predicted"/>
<accession>A0A1K0G282</accession>
<dbReference type="Gene3D" id="3.20.20.80">
    <property type="entry name" value="Glycosidases"/>
    <property type="match status" value="1"/>
</dbReference>
<protein>
    <submittedName>
        <fullName evidence="2">Alpha-amylase</fullName>
    </submittedName>
</protein>
<name>A0A1K0G282_9ACTN</name>
<dbReference type="AlphaFoldDB" id="A0A1K0G282"/>
<keyword evidence="3" id="KW-1185">Reference proteome</keyword>
<dbReference type="PANTHER" id="PTHR47786">
    <property type="entry name" value="ALPHA-1,4-GLUCAN:MALTOSE-1-PHOSPHATE MALTOSYLTRANSFERASE"/>
    <property type="match status" value="1"/>
</dbReference>
<dbReference type="SMART" id="SM00642">
    <property type="entry name" value="Aamy"/>
    <property type="match status" value="1"/>
</dbReference>
<dbReference type="SUPFAM" id="SSF51445">
    <property type="entry name" value="(Trans)glycosidases"/>
    <property type="match status" value="1"/>
</dbReference>
<dbReference type="InterPro" id="IPR017853">
    <property type="entry name" value="GH"/>
</dbReference>
<feature type="domain" description="Glycosyl hydrolase family 13 catalytic" evidence="1">
    <location>
        <begin position="5"/>
        <end position="360"/>
    </location>
</feature>
<dbReference type="CDD" id="cd11347">
    <property type="entry name" value="AmyAc_1"/>
    <property type="match status" value="1"/>
</dbReference>
<evidence type="ECO:0000259" key="1">
    <source>
        <dbReference type="SMART" id="SM00642"/>
    </source>
</evidence>
<dbReference type="EMBL" id="MEIA01000341">
    <property type="protein sequence ID" value="OJF11410.1"/>
    <property type="molecule type" value="Genomic_DNA"/>
</dbReference>
<dbReference type="Proteomes" id="UP000182486">
    <property type="component" value="Unassembled WGS sequence"/>
</dbReference>
<dbReference type="InterPro" id="IPR006047">
    <property type="entry name" value="GH13_cat_dom"/>
</dbReference>
<gene>
    <name evidence="2" type="ORF">BG844_26500</name>
</gene>
<comment type="caution">
    <text evidence="2">The sequence shown here is derived from an EMBL/GenBank/DDBJ whole genome shotgun (WGS) entry which is preliminary data.</text>
</comment>
<evidence type="ECO:0000313" key="3">
    <source>
        <dbReference type="Proteomes" id="UP000182486"/>
    </source>
</evidence>